<reference evidence="4" key="1">
    <citation type="journal article" date="2005" name="Nature">
        <title>The map-based sequence of the rice genome.</title>
        <authorList>
            <consortium name="International rice genome sequencing project (IRGSP)"/>
            <person name="Matsumoto T."/>
            <person name="Wu J."/>
            <person name="Kanamori H."/>
            <person name="Katayose Y."/>
            <person name="Fujisawa M."/>
            <person name="Namiki N."/>
            <person name="Mizuno H."/>
            <person name="Yamamoto K."/>
            <person name="Antonio B.A."/>
            <person name="Baba T."/>
            <person name="Sakata K."/>
            <person name="Nagamura Y."/>
            <person name="Aoki H."/>
            <person name="Arikawa K."/>
            <person name="Arita K."/>
            <person name="Bito T."/>
            <person name="Chiden Y."/>
            <person name="Fujitsuka N."/>
            <person name="Fukunaka R."/>
            <person name="Hamada M."/>
            <person name="Harada C."/>
            <person name="Hayashi A."/>
            <person name="Hijishita S."/>
            <person name="Honda M."/>
            <person name="Hosokawa S."/>
            <person name="Ichikawa Y."/>
            <person name="Idonuma A."/>
            <person name="Iijima M."/>
            <person name="Ikeda M."/>
            <person name="Ikeno M."/>
            <person name="Ito K."/>
            <person name="Ito S."/>
            <person name="Ito T."/>
            <person name="Ito Y."/>
            <person name="Ito Y."/>
            <person name="Iwabuchi A."/>
            <person name="Kamiya K."/>
            <person name="Karasawa W."/>
            <person name="Kurita K."/>
            <person name="Katagiri S."/>
            <person name="Kikuta A."/>
            <person name="Kobayashi H."/>
            <person name="Kobayashi N."/>
            <person name="Machita K."/>
            <person name="Maehara T."/>
            <person name="Masukawa M."/>
            <person name="Mizubayashi T."/>
            <person name="Mukai Y."/>
            <person name="Nagasaki H."/>
            <person name="Nagata Y."/>
            <person name="Naito S."/>
            <person name="Nakashima M."/>
            <person name="Nakama Y."/>
            <person name="Nakamichi Y."/>
            <person name="Nakamura M."/>
            <person name="Meguro A."/>
            <person name="Negishi M."/>
            <person name="Ohta I."/>
            <person name="Ohta T."/>
            <person name="Okamoto M."/>
            <person name="Ono N."/>
            <person name="Saji S."/>
            <person name="Sakaguchi M."/>
            <person name="Sakai K."/>
            <person name="Shibata M."/>
            <person name="Shimokawa T."/>
            <person name="Song J."/>
            <person name="Takazaki Y."/>
            <person name="Terasawa K."/>
            <person name="Tsugane M."/>
            <person name="Tsuji K."/>
            <person name="Ueda S."/>
            <person name="Waki K."/>
            <person name="Yamagata H."/>
            <person name="Yamamoto M."/>
            <person name="Yamamoto S."/>
            <person name="Yamane H."/>
            <person name="Yoshiki S."/>
            <person name="Yoshihara R."/>
            <person name="Yukawa K."/>
            <person name="Zhong H."/>
            <person name="Yano M."/>
            <person name="Yuan Q."/>
            <person name="Ouyang S."/>
            <person name="Liu J."/>
            <person name="Jones K.M."/>
            <person name="Gansberger K."/>
            <person name="Moffat K."/>
            <person name="Hill J."/>
            <person name="Bera J."/>
            <person name="Fadrosh D."/>
            <person name="Jin S."/>
            <person name="Johri S."/>
            <person name="Kim M."/>
            <person name="Overton L."/>
            <person name="Reardon M."/>
            <person name="Tsitrin T."/>
            <person name="Vuong H."/>
            <person name="Weaver B."/>
            <person name="Ciecko A."/>
            <person name="Tallon L."/>
            <person name="Jackson J."/>
            <person name="Pai G."/>
            <person name="Aken S.V."/>
            <person name="Utterback T."/>
            <person name="Reidmuller S."/>
            <person name="Feldblyum T."/>
            <person name="Hsiao J."/>
            <person name="Zismann V."/>
            <person name="Iobst S."/>
            <person name="de Vazeille A.R."/>
            <person name="Buell C.R."/>
            <person name="Ying K."/>
            <person name="Li Y."/>
            <person name="Lu T."/>
            <person name="Huang Y."/>
            <person name="Zhao Q."/>
            <person name="Feng Q."/>
            <person name="Zhang L."/>
            <person name="Zhu J."/>
            <person name="Weng Q."/>
            <person name="Mu J."/>
            <person name="Lu Y."/>
            <person name="Fan D."/>
            <person name="Liu Y."/>
            <person name="Guan J."/>
            <person name="Zhang Y."/>
            <person name="Yu S."/>
            <person name="Liu X."/>
            <person name="Zhang Y."/>
            <person name="Hong G."/>
            <person name="Han B."/>
            <person name="Choisne N."/>
            <person name="Demange N."/>
            <person name="Orjeda G."/>
            <person name="Samain S."/>
            <person name="Cattolico L."/>
            <person name="Pelletier E."/>
            <person name="Couloux A."/>
            <person name="Segurens B."/>
            <person name="Wincker P."/>
            <person name="D'Hont A."/>
            <person name="Scarpelli C."/>
            <person name="Weissenbach J."/>
            <person name="Salanoubat M."/>
            <person name="Quetier F."/>
            <person name="Yu Y."/>
            <person name="Kim H.R."/>
            <person name="Rambo T."/>
            <person name="Currie J."/>
            <person name="Collura K."/>
            <person name="Luo M."/>
            <person name="Yang T."/>
            <person name="Ammiraju J.S.S."/>
            <person name="Engler F."/>
            <person name="Soderlund C."/>
            <person name="Wing R.A."/>
            <person name="Palmer L.E."/>
            <person name="de la Bastide M."/>
            <person name="Spiegel L."/>
            <person name="Nascimento L."/>
            <person name="Zutavern T."/>
            <person name="O'Shaughnessy A."/>
            <person name="Dike S."/>
            <person name="Dedhia N."/>
            <person name="Preston R."/>
            <person name="Balija V."/>
            <person name="McCombie W.R."/>
            <person name="Chow T."/>
            <person name="Chen H."/>
            <person name="Chung M."/>
            <person name="Chen C."/>
            <person name="Shaw J."/>
            <person name="Wu H."/>
            <person name="Hsiao K."/>
            <person name="Chao Y."/>
            <person name="Chu M."/>
            <person name="Cheng C."/>
            <person name="Hour A."/>
            <person name="Lee P."/>
            <person name="Lin S."/>
            <person name="Lin Y."/>
            <person name="Liou J."/>
            <person name="Liu S."/>
            <person name="Hsing Y."/>
            <person name="Raghuvanshi S."/>
            <person name="Mohanty A."/>
            <person name="Bharti A.K."/>
            <person name="Gaur A."/>
            <person name="Gupta V."/>
            <person name="Kumar D."/>
            <person name="Ravi V."/>
            <person name="Vij S."/>
            <person name="Kapur A."/>
            <person name="Khurana P."/>
            <person name="Khurana P."/>
            <person name="Khurana J.P."/>
            <person name="Tyagi A.K."/>
            <person name="Gaikwad K."/>
            <person name="Singh A."/>
            <person name="Dalal V."/>
            <person name="Srivastava S."/>
            <person name="Dixit A."/>
            <person name="Pal A.K."/>
            <person name="Ghazi I.A."/>
            <person name="Yadav M."/>
            <person name="Pandit A."/>
            <person name="Bhargava A."/>
            <person name="Sureshbabu K."/>
            <person name="Batra K."/>
            <person name="Sharma T.R."/>
            <person name="Mohapatra T."/>
            <person name="Singh N.K."/>
            <person name="Messing J."/>
            <person name="Nelson A.B."/>
            <person name="Fuks G."/>
            <person name="Kavchok S."/>
            <person name="Keizer G."/>
            <person name="Linton E."/>
            <person name="Llaca V."/>
            <person name="Song R."/>
            <person name="Tanyolac B."/>
            <person name="Young S."/>
            <person name="Ho-Il K."/>
            <person name="Hahn J.H."/>
            <person name="Sangsakoo G."/>
            <person name="Vanavichit A."/>
            <person name="de Mattos Luiz.A.T."/>
            <person name="Zimmer P.D."/>
            <person name="Malone G."/>
            <person name="Dellagostin O."/>
            <person name="de Oliveira A.C."/>
            <person name="Bevan M."/>
            <person name="Bancroft I."/>
            <person name="Minx P."/>
            <person name="Cordum H."/>
            <person name="Wilson R."/>
            <person name="Cheng Z."/>
            <person name="Jin W."/>
            <person name="Jiang J."/>
            <person name="Leong S.A."/>
            <person name="Iwama H."/>
            <person name="Gojobori T."/>
            <person name="Itoh T."/>
            <person name="Niimura Y."/>
            <person name="Fujii Y."/>
            <person name="Habara T."/>
            <person name="Sakai H."/>
            <person name="Sato Y."/>
            <person name="Wilson G."/>
            <person name="Kumar K."/>
            <person name="McCouch S."/>
            <person name="Juretic N."/>
            <person name="Hoen D."/>
            <person name="Wright S."/>
            <person name="Bruskiewich R."/>
            <person name="Bureau T."/>
            <person name="Miyao A."/>
            <person name="Hirochika H."/>
            <person name="Nishikawa T."/>
            <person name="Kadowaki K."/>
            <person name="Sugiura M."/>
            <person name="Burr B."/>
            <person name="Sasaki T."/>
        </authorList>
    </citation>
    <scope>NUCLEOTIDE SEQUENCE [LARGE SCALE GENOMIC DNA]</scope>
    <source>
        <strain evidence="4">cv. Nipponbare</strain>
    </source>
</reference>
<feature type="compositionally biased region" description="Basic and acidic residues" evidence="1">
    <location>
        <begin position="194"/>
        <end position="204"/>
    </location>
</feature>
<evidence type="ECO:0000256" key="1">
    <source>
        <dbReference type="SAM" id="MobiDB-lite"/>
    </source>
</evidence>
<dbReference type="Proteomes" id="UP000059680">
    <property type="component" value="Chromosome 1"/>
</dbReference>
<reference evidence="3 4" key="3">
    <citation type="journal article" date="2013" name="Rice">
        <title>Improvement of the Oryza sativa Nipponbare reference genome using next generation sequence and optical map data.</title>
        <authorList>
            <person name="Kawahara Y."/>
            <person name="de la Bastide M."/>
            <person name="Hamilton J.P."/>
            <person name="Kanamori H."/>
            <person name="McCombie W.R."/>
            <person name="Ouyang S."/>
            <person name="Schwartz D.C."/>
            <person name="Tanaka T."/>
            <person name="Wu J."/>
            <person name="Zhou S."/>
            <person name="Childs K.L."/>
            <person name="Davidson R.M."/>
            <person name="Lin H."/>
            <person name="Quesada-Ocampo L."/>
            <person name="Vaillancourt B."/>
            <person name="Sakai H."/>
            <person name="Lee S.S."/>
            <person name="Kim J."/>
            <person name="Numa H."/>
            <person name="Itoh T."/>
            <person name="Buell C.R."/>
            <person name="Matsumoto T."/>
        </authorList>
    </citation>
    <scope>NUCLEOTIDE SEQUENCE [LARGE SCALE GENOMIC DNA]</scope>
    <source>
        <strain evidence="4">cv. Nipponbare</strain>
    </source>
</reference>
<gene>
    <name evidence="3" type="ordered locus">Os01g0745850</name>
    <name evidence="3" type="ORF">OSNPB_010745850</name>
</gene>
<dbReference type="AlphaFoldDB" id="A0A0P0V872"/>
<evidence type="ECO:0000313" key="4">
    <source>
        <dbReference type="Proteomes" id="UP000059680"/>
    </source>
</evidence>
<name>A0A0P0V872_ORYSJ</name>
<reference evidence="3 4" key="2">
    <citation type="journal article" date="2013" name="Plant Cell Physiol.">
        <title>Rice Annotation Project Database (RAP-DB): an integrative and interactive database for rice genomics.</title>
        <authorList>
            <person name="Sakai H."/>
            <person name="Lee S.S."/>
            <person name="Tanaka T."/>
            <person name="Numa H."/>
            <person name="Kim J."/>
            <person name="Kawahara Y."/>
            <person name="Wakimoto H."/>
            <person name="Yang C.C."/>
            <person name="Iwamoto M."/>
            <person name="Abe T."/>
            <person name="Yamada Y."/>
            <person name="Muto A."/>
            <person name="Inokuchi H."/>
            <person name="Ikemura T."/>
            <person name="Matsumoto T."/>
            <person name="Sasaki T."/>
            <person name="Itoh T."/>
        </authorList>
    </citation>
    <scope>NUCLEOTIDE SEQUENCE [LARGE SCALE GENOMIC DNA]</scope>
    <source>
        <strain evidence="4">cv. Nipponbare</strain>
    </source>
</reference>
<feature type="signal peptide" evidence="2">
    <location>
        <begin position="1"/>
        <end position="21"/>
    </location>
</feature>
<sequence length="231" mass="26382">MMRRLLVHLLLPAQLQHLAVGVGVLRYHEGGARRRPVLRHQSPGLVPHPARVAQCLGPHRPRPPLWRLVSLAVQAPPPFPGRGRWRRAARVHRHARELRLRRWRRRVFLLSRLRRLLNRERMRRHARLRRRDGHGCRGRRGGRRRRQHEQAGRPVARRSAGALASCLGGDRGLRQEAAGLHCHGGSRRRSLSLSRRDARRREPTGGDAGDELQLLEVLGGECVVSLVHIVG</sequence>
<dbReference type="FunCoup" id="A0A0P0V872">
    <property type="interactions" value="1"/>
</dbReference>
<accession>A0A0P0V872</accession>
<dbReference type="PaxDb" id="39947-A0A0P0V872"/>
<feature type="region of interest" description="Disordered" evidence="1">
    <location>
        <begin position="184"/>
        <end position="208"/>
    </location>
</feature>
<proteinExistence type="predicted"/>
<protein>
    <submittedName>
        <fullName evidence="3">Os01g0745850 protein</fullName>
    </submittedName>
</protein>
<organism evidence="3 4">
    <name type="scientific">Oryza sativa subsp. japonica</name>
    <name type="common">Rice</name>
    <dbReference type="NCBI Taxonomy" id="39947"/>
    <lineage>
        <taxon>Eukaryota</taxon>
        <taxon>Viridiplantae</taxon>
        <taxon>Streptophyta</taxon>
        <taxon>Embryophyta</taxon>
        <taxon>Tracheophyta</taxon>
        <taxon>Spermatophyta</taxon>
        <taxon>Magnoliopsida</taxon>
        <taxon>Liliopsida</taxon>
        <taxon>Poales</taxon>
        <taxon>Poaceae</taxon>
        <taxon>BOP clade</taxon>
        <taxon>Oryzoideae</taxon>
        <taxon>Oryzeae</taxon>
        <taxon>Oryzinae</taxon>
        <taxon>Oryza</taxon>
        <taxon>Oryza sativa</taxon>
    </lineage>
</organism>
<keyword evidence="2" id="KW-0732">Signal</keyword>
<evidence type="ECO:0000256" key="2">
    <source>
        <dbReference type="SAM" id="SignalP"/>
    </source>
</evidence>
<feature type="region of interest" description="Disordered" evidence="1">
    <location>
        <begin position="127"/>
        <end position="160"/>
    </location>
</feature>
<feature type="compositionally biased region" description="Basic residues" evidence="1">
    <location>
        <begin position="127"/>
        <end position="147"/>
    </location>
</feature>
<dbReference type="InParanoid" id="A0A0P0V872"/>
<feature type="chain" id="PRO_5006056218" evidence="2">
    <location>
        <begin position="22"/>
        <end position="231"/>
    </location>
</feature>
<dbReference type="EMBL" id="AP014957">
    <property type="protein sequence ID" value="BAS74315.1"/>
    <property type="molecule type" value="Genomic_DNA"/>
</dbReference>
<keyword evidence="4" id="KW-1185">Reference proteome</keyword>
<evidence type="ECO:0000313" key="3">
    <source>
        <dbReference type="EMBL" id="BAS74315.1"/>
    </source>
</evidence>
<dbReference type="Gramene" id="Os01t0745850-00">
    <property type="protein sequence ID" value="Os01t0745850-00"/>
    <property type="gene ID" value="Os01g0745850"/>
</dbReference>